<protein>
    <submittedName>
        <fullName evidence="2">EAL domain-containing protein</fullName>
    </submittedName>
</protein>
<dbReference type="RefSeq" id="WP_350400720.1">
    <property type="nucleotide sequence ID" value="NZ_JBELOE010000076.1"/>
</dbReference>
<evidence type="ECO:0000259" key="1">
    <source>
        <dbReference type="PROSITE" id="PS50883"/>
    </source>
</evidence>
<accession>A0ABV1RDZ8</accession>
<dbReference type="CDD" id="cd01948">
    <property type="entry name" value="EAL"/>
    <property type="match status" value="1"/>
</dbReference>
<organism evidence="2 3">
    <name type="scientific">Catenovulum sediminis</name>
    <dbReference type="NCBI Taxonomy" id="1740262"/>
    <lineage>
        <taxon>Bacteria</taxon>
        <taxon>Pseudomonadati</taxon>
        <taxon>Pseudomonadota</taxon>
        <taxon>Gammaproteobacteria</taxon>
        <taxon>Alteromonadales</taxon>
        <taxon>Alteromonadaceae</taxon>
        <taxon>Catenovulum</taxon>
    </lineage>
</organism>
<sequence length="264" mass="29707">MSGRNREEIMIEPAKPADFKALQCSECLKGNDLGFEFHMAFQPIVNTNTGSVLAQEALVRGPENQGAGWVFERINDSNRYRFDQACRVKAIQQASLLGGDALLNINFLPNAVYRPELCIRTTLAAAKEFNFPLDRLVFEITESEKLSDYNHLQNIVDHYKSLGFKIAIDDFGAGYAGLNHLAQIEAEFVKLDMALIRDIQHKPKNQIILRGIVQVCNELGTTVIAEGVESKNELDVLQEMGIDIFQGYYFAKPGFKEYPEIENL</sequence>
<evidence type="ECO:0000313" key="3">
    <source>
        <dbReference type="Proteomes" id="UP001467690"/>
    </source>
</evidence>
<dbReference type="PROSITE" id="PS50883">
    <property type="entry name" value="EAL"/>
    <property type="match status" value="1"/>
</dbReference>
<dbReference type="Gene3D" id="3.20.20.450">
    <property type="entry name" value="EAL domain"/>
    <property type="match status" value="1"/>
</dbReference>
<feature type="domain" description="EAL" evidence="1">
    <location>
        <begin position="21"/>
        <end position="264"/>
    </location>
</feature>
<name>A0ABV1RDZ8_9ALTE</name>
<reference evidence="2 3" key="1">
    <citation type="submission" date="2024-06" db="EMBL/GenBank/DDBJ databases">
        <authorList>
            <person name="Chen R.Y."/>
        </authorList>
    </citation>
    <scope>NUCLEOTIDE SEQUENCE [LARGE SCALE GENOMIC DNA]</scope>
    <source>
        <strain evidence="2 3">D2</strain>
    </source>
</reference>
<dbReference type="Pfam" id="PF00563">
    <property type="entry name" value="EAL"/>
    <property type="match status" value="1"/>
</dbReference>
<comment type="caution">
    <text evidence="2">The sequence shown here is derived from an EMBL/GenBank/DDBJ whole genome shotgun (WGS) entry which is preliminary data.</text>
</comment>
<dbReference type="InterPro" id="IPR035919">
    <property type="entry name" value="EAL_sf"/>
</dbReference>
<dbReference type="EMBL" id="JBELOE010000076">
    <property type="protein sequence ID" value="MER2490927.1"/>
    <property type="molecule type" value="Genomic_DNA"/>
</dbReference>
<dbReference type="InterPro" id="IPR050706">
    <property type="entry name" value="Cyclic-di-GMP_PDE-like"/>
</dbReference>
<dbReference type="PANTHER" id="PTHR33121">
    <property type="entry name" value="CYCLIC DI-GMP PHOSPHODIESTERASE PDEF"/>
    <property type="match status" value="1"/>
</dbReference>
<dbReference type="InterPro" id="IPR001633">
    <property type="entry name" value="EAL_dom"/>
</dbReference>
<keyword evidence="3" id="KW-1185">Reference proteome</keyword>
<dbReference type="Proteomes" id="UP001467690">
    <property type="component" value="Unassembled WGS sequence"/>
</dbReference>
<gene>
    <name evidence="2" type="ORF">ABS311_03395</name>
</gene>
<dbReference type="PANTHER" id="PTHR33121:SF15">
    <property type="entry name" value="BLUE LIGHT- AND TEMPERATURE-REGULATED ANTIREPRESSOR BLUF"/>
    <property type="match status" value="1"/>
</dbReference>
<proteinExistence type="predicted"/>
<evidence type="ECO:0000313" key="2">
    <source>
        <dbReference type="EMBL" id="MER2490927.1"/>
    </source>
</evidence>
<dbReference type="SUPFAM" id="SSF141868">
    <property type="entry name" value="EAL domain-like"/>
    <property type="match status" value="1"/>
</dbReference>
<dbReference type="SMART" id="SM00052">
    <property type="entry name" value="EAL"/>
    <property type="match status" value="1"/>
</dbReference>